<reference evidence="8" key="2">
    <citation type="submission" date="2023-05" db="EMBL/GenBank/DDBJ databases">
        <authorList>
            <person name="Schelkunov M.I."/>
        </authorList>
    </citation>
    <scope>NUCLEOTIDE SEQUENCE</scope>
    <source>
        <strain evidence="8">Hsosn_3</strain>
        <tissue evidence="8">Leaf</tissue>
    </source>
</reference>
<dbReference type="PANTHER" id="PTHR18952">
    <property type="entry name" value="CARBONIC ANHYDRASE"/>
    <property type="match status" value="1"/>
</dbReference>
<evidence type="ECO:0000256" key="3">
    <source>
        <dbReference type="ARBA" id="ARBA00022723"/>
    </source>
</evidence>
<dbReference type="GO" id="GO:0004089">
    <property type="term" value="F:carbonate dehydratase activity"/>
    <property type="evidence" value="ECO:0007669"/>
    <property type="project" value="UniProtKB-UniRule"/>
</dbReference>
<dbReference type="EMBL" id="JAUIZM010000004">
    <property type="protein sequence ID" value="KAK1389552.1"/>
    <property type="molecule type" value="Genomic_DNA"/>
</dbReference>
<sequence length="301" mass="33977">MKIKCSITLLSTFSLLLLNATSLIVAQEVENEAEFEYKEESKKAPKFWGELKKEWEACTVTGTQNQSPIDISDNNVLVSAEFGKLIKDYKPADAEIKNRGHDIMIHWIGNPGKVKIDGIDYALQQCHWHSPSEHSINGKRYDMEMHMVHKDKNDKVAVIAQLYKIGAKPDTFLSKFGIDIISLVDKHGNSSFGKLDPKEIQMTGRNYYKYLGSLTVPPCTQGVTWIVNQELETVSEDQVKLLRDAVHDFAEKNARPVQPLYGRKIWLYRQNAKTELVSGSNASKTDEPRVCRGVCMANATT</sequence>
<evidence type="ECO:0000313" key="8">
    <source>
        <dbReference type="EMBL" id="KAK1389552.1"/>
    </source>
</evidence>
<organism evidence="8 9">
    <name type="scientific">Heracleum sosnowskyi</name>
    <dbReference type="NCBI Taxonomy" id="360622"/>
    <lineage>
        <taxon>Eukaryota</taxon>
        <taxon>Viridiplantae</taxon>
        <taxon>Streptophyta</taxon>
        <taxon>Embryophyta</taxon>
        <taxon>Tracheophyta</taxon>
        <taxon>Spermatophyta</taxon>
        <taxon>Magnoliopsida</taxon>
        <taxon>eudicotyledons</taxon>
        <taxon>Gunneridae</taxon>
        <taxon>Pentapetalae</taxon>
        <taxon>asterids</taxon>
        <taxon>campanulids</taxon>
        <taxon>Apiales</taxon>
        <taxon>Apiaceae</taxon>
        <taxon>Apioideae</taxon>
        <taxon>apioid superclade</taxon>
        <taxon>Tordylieae</taxon>
        <taxon>Tordyliinae</taxon>
        <taxon>Heracleum</taxon>
    </lineage>
</organism>
<evidence type="ECO:0000256" key="5">
    <source>
        <dbReference type="ARBA" id="ARBA00023239"/>
    </source>
</evidence>
<gene>
    <name evidence="8" type="ORF">POM88_017730</name>
</gene>
<dbReference type="EC" id="4.2.1.1" evidence="2 6"/>
<dbReference type="InterPro" id="IPR036398">
    <property type="entry name" value="CA_dom_sf"/>
</dbReference>
<dbReference type="SMART" id="SM01057">
    <property type="entry name" value="Carb_anhydrase"/>
    <property type="match status" value="1"/>
</dbReference>
<keyword evidence="3 6" id="KW-0479">Metal-binding</keyword>
<dbReference type="PROSITE" id="PS51144">
    <property type="entry name" value="ALPHA_CA_2"/>
    <property type="match status" value="1"/>
</dbReference>
<proteinExistence type="inferred from homology"/>
<dbReference type="Pfam" id="PF00194">
    <property type="entry name" value="Carb_anhydrase"/>
    <property type="match status" value="1"/>
</dbReference>
<evidence type="ECO:0000256" key="2">
    <source>
        <dbReference type="ARBA" id="ARBA00012925"/>
    </source>
</evidence>
<dbReference type="AlphaFoldDB" id="A0AAD8MYJ2"/>
<keyword evidence="5 6" id="KW-0456">Lyase</keyword>
<keyword evidence="9" id="KW-1185">Reference proteome</keyword>
<comment type="cofactor">
    <cofactor evidence="1 6">
        <name>Zn(2+)</name>
        <dbReference type="ChEBI" id="CHEBI:29105"/>
    </cofactor>
</comment>
<dbReference type="PANTHER" id="PTHR18952:SF201">
    <property type="entry name" value="CARBONIC ANHYDRASE"/>
    <property type="match status" value="1"/>
</dbReference>
<dbReference type="InterPro" id="IPR041891">
    <property type="entry name" value="Alpha_CA_prokaryot-like"/>
</dbReference>
<evidence type="ECO:0000259" key="7">
    <source>
        <dbReference type="PROSITE" id="PS51144"/>
    </source>
</evidence>
<evidence type="ECO:0000313" key="9">
    <source>
        <dbReference type="Proteomes" id="UP001237642"/>
    </source>
</evidence>
<dbReference type="CDD" id="cd03124">
    <property type="entry name" value="alpha_CA_prokaryotic_like"/>
    <property type="match status" value="1"/>
</dbReference>
<dbReference type="Proteomes" id="UP001237642">
    <property type="component" value="Unassembled WGS sequence"/>
</dbReference>
<dbReference type="Gene3D" id="3.10.200.10">
    <property type="entry name" value="Alpha carbonic anhydrase"/>
    <property type="match status" value="1"/>
</dbReference>
<dbReference type="SUPFAM" id="SSF51069">
    <property type="entry name" value="Carbonic anhydrase"/>
    <property type="match status" value="1"/>
</dbReference>
<protein>
    <recommendedName>
        <fullName evidence="2 6">Carbonic anhydrase</fullName>
        <ecNumber evidence="2 6">4.2.1.1</ecNumber>
    </recommendedName>
</protein>
<dbReference type="GO" id="GO:0008270">
    <property type="term" value="F:zinc ion binding"/>
    <property type="evidence" value="ECO:0007669"/>
    <property type="project" value="UniProtKB-UniRule"/>
</dbReference>
<dbReference type="PROSITE" id="PS00162">
    <property type="entry name" value="ALPHA_CA_1"/>
    <property type="match status" value="1"/>
</dbReference>
<comment type="function">
    <text evidence="6">Reversible hydration of carbon dioxide.</text>
</comment>
<evidence type="ECO:0000256" key="4">
    <source>
        <dbReference type="ARBA" id="ARBA00022833"/>
    </source>
</evidence>
<accession>A0AAD8MYJ2</accession>
<dbReference type="InterPro" id="IPR001148">
    <property type="entry name" value="CA_dom"/>
</dbReference>
<feature type="signal peptide" evidence="6">
    <location>
        <begin position="1"/>
        <end position="26"/>
    </location>
</feature>
<comment type="catalytic activity">
    <reaction evidence="6">
        <text>hydrogencarbonate + H(+) = CO2 + H2O</text>
        <dbReference type="Rhea" id="RHEA:10748"/>
        <dbReference type="ChEBI" id="CHEBI:15377"/>
        <dbReference type="ChEBI" id="CHEBI:15378"/>
        <dbReference type="ChEBI" id="CHEBI:16526"/>
        <dbReference type="ChEBI" id="CHEBI:17544"/>
        <dbReference type="EC" id="4.2.1.1"/>
    </reaction>
</comment>
<name>A0AAD8MYJ2_9APIA</name>
<evidence type="ECO:0000256" key="1">
    <source>
        <dbReference type="ARBA" id="ARBA00001947"/>
    </source>
</evidence>
<evidence type="ECO:0000256" key="6">
    <source>
        <dbReference type="RuleBase" id="RU367011"/>
    </source>
</evidence>
<comment type="caution">
    <text evidence="8">The sequence shown here is derived from an EMBL/GenBank/DDBJ whole genome shotgun (WGS) entry which is preliminary data.</text>
</comment>
<feature type="domain" description="Alpha-carbonic anhydrase" evidence="7">
    <location>
        <begin position="33"/>
        <end position="269"/>
    </location>
</feature>
<keyword evidence="4 6" id="KW-0862">Zinc</keyword>
<dbReference type="GO" id="GO:0006730">
    <property type="term" value="P:one-carbon metabolic process"/>
    <property type="evidence" value="ECO:0007669"/>
    <property type="project" value="TreeGrafter"/>
</dbReference>
<dbReference type="InterPro" id="IPR018338">
    <property type="entry name" value="Carbonic_anhydrase_a-class_CS"/>
</dbReference>
<feature type="chain" id="PRO_5041777042" description="Carbonic anhydrase" evidence="6">
    <location>
        <begin position="27"/>
        <end position="301"/>
    </location>
</feature>
<comment type="similarity">
    <text evidence="6">Belongs to the alpha-carbonic anhydrase family.</text>
</comment>
<reference evidence="8" key="1">
    <citation type="submission" date="2023-02" db="EMBL/GenBank/DDBJ databases">
        <title>Genome of toxic invasive species Heracleum sosnowskyi carries increased number of genes despite the absence of recent whole-genome duplications.</title>
        <authorList>
            <person name="Schelkunov M."/>
            <person name="Shtratnikova V."/>
            <person name="Makarenko M."/>
            <person name="Klepikova A."/>
            <person name="Omelchenko D."/>
            <person name="Novikova G."/>
            <person name="Obukhova E."/>
            <person name="Bogdanov V."/>
            <person name="Penin A."/>
            <person name="Logacheva M."/>
        </authorList>
    </citation>
    <scope>NUCLEOTIDE SEQUENCE</scope>
    <source>
        <strain evidence="8">Hsosn_3</strain>
        <tissue evidence="8">Leaf</tissue>
    </source>
</reference>
<keyword evidence="6" id="KW-0732">Signal</keyword>
<dbReference type="InterPro" id="IPR023561">
    <property type="entry name" value="Carbonic_anhydrase_a-class"/>
</dbReference>